<protein>
    <submittedName>
        <fullName evidence="1">Uncharacterized protein</fullName>
    </submittedName>
</protein>
<sequence>MMIDRILHIPFALKDFVSLLPLVRSHPGKLEVSVSIVWPRHGVFLIQLPLKSIHERVYRGFSLRLNPHPRQRHSELFEMLKCMFGKVSKLWSVEDDFIVTPTNCKFSNDFTDTPSGRIRCTNEMQTPDWAATMSYANIEDFQFASQLAEKTAKVLVECMGRPKCIELKVASFVEEASITARYCQSLAPKWYTDFYPSPNKKFNPFQHPRHSEGTLIYPVAWNANRANEIDMEDFMDIYTAVEHHPDGSSLLLATNHDDAWLKDAVTEAGYGDQFELLGDEAKFADIKPLMKKVKALAKVKTVNYPTVELPGNASLDVAYEQAVATFESADLYVHRHETFSSLGGVGKMFSCHEDERNDTFIVHAGPWTDDAIEAIKREAESLLEMQGFMGCTGVQIIATHPLPAELSPFAKIESSRPS</sequence>
<comment type="caution">
    <text evidence="1">The sequence shown here is derived from an EMBL/GenBank/DDBJ whole genome shotgun (WGS) entry which is preliminary data.</text>
</comment>
<reference evidence="1 2" key="1">
    <citation type="journal article" date="2013" name="Mar. Genomics">
        <title>Expression of sulfatases in Rhodopirellula baltica and the diversity of sulfatases in the genus Rhodopirellula.</title>
        <authorList>
            <person name="Wegner C.E."/>
            <person name="Richter-Heitmann T."/>
            <person name="Klindworth A."/>
            <person name="Klockow C."/>
            <person name="Richter M."/>
            <person name="Achstetter T."/>
            <person name="Glockner F.O."/>
            <person name="Harder J."/>
        </authorList>
    </citation>
    <scope>NUCLEOTIDE SEQUENCE [LARGE SCALE GENOMIC DNA]</scope>
    <source>
        <strain evidence="1 2">SM1</strain>
    </source>
</reference>
<proteinExistence type="predicted"/>
<keyword evidence="2" id="KW-1185">Reference proteome</keyword>
<organism evidence="1 2">
    <name type="scientific">Rhodopirellula maiorica SM1</name>
    <dbReference type="NCBI Taxonomy" id="1265738"/>
    <lineage>
        <taxon>Bacteria</taxon>
        <taxon>Pseudomonadati</taxon>
        <taxon>Planctomycetota</taxon>
        <taxon>Planctomycetia</taxon>
        <taxon>Pirellulales</taxon>
        <taxon>Pirellulaceae</taxon>
        <taxon>Novipirellula</taxon>
    </lineage>
</organism>
<accession>M5S5I2</accession>
<dbReference type="PATRIC" id="fig|1265738.3.peg.168"/>
<dbReference type="Proteomes" id="UP000011991">
    <property type="component" value="Unassembled WGS sequence"/>
</dbReference>
<name>M5S5I2_9BACT</name>
<gene>
    <name evidence="1" type="ORF">RMSM_00161</name>
</gene>
<dbReference type="EMBL" id="ANOG01000021">
    <property type="protein sequence ID" value="EMI22907.1"/>
    <property type="molecule type" value="Genomic_DNA"/>
</dbReference>
<evidence type="ECO:0000313" key="1">
    <source>
        <dbReference type="EMBL" id="EMI22907.1"/>
    </source>
</evidence>
<evidence type="ECO:0000313" key="2">
    <source>
        <dbReference type="Proteomes" id="UP000011991"/>
    </source>
</evidence>
<dbReference type="AlphaFoldDB" id="M5S5I2"/>